<feature type="repeat" description="ANK" evidence="3">
    <location>
        <begin position="106"/>
        <end position="128"/>
    </location>
</feature>
<name>A0A803L5M4_CHEQI</name>
<evidence type="ECO:0000313" key="5">
    <source>
        <dbReference type="Proteomes" id="UP000596660"/>
    </source>
</evidence>
<dbReference type="Pfam" id="PF12796">
    <property type="entry name" value="Ank_2"/>
    <property type="match status" value="2"/>
</dbReference>
<organism evidence="4 5">
    <name type="scientific">Chenopodium quinoa</name>
    <name type="common">Quinoa</name>
    <dbReference type="NCBI Taxonomy" id="63459"/>
    <lineage>
        <taxon>Eukaryota</taxon>
        <taxon>Viridiplantae</taxon>
        <taxon>Streptophyta</taxon>
        <taxon>Embryophyta</taxon>
        <taxon>Tracheophyta</taxon>
        <taxon>Spermatophyta</taxon>
        <taxon>Magnoliopsida</taxon>
        <taxon>eudicotyledons</taxon>
        <taxon>Gunneridae</taxon>
        <taxon>Pentapetalae</taxon>
        <taxon>Caryophyllales</taxon>
        <taxon>Chenopodiaceae</taxon>
        <taxon>Chenopodioideae</taxon>
        <taxon>Atripliceae</taxon>
        <taxon>Chenopodium</taxon>
    </lineage>
</organism>
<dbReference type="Gene3D" id="1.25.40.20">
    <property type="entry name" value="Ankyrin repeat-containing domain"/>
    <property type="match status" value="1"/>
</dbReference>
<protein>
    <submittedName>
        <fullName evidence="4">Uncharacterized protein</fullName>
    </submittedName>
</protein>
<dbReference type="AlphaFoldDB" id="A0A803L5M4"/>
<gene>
    <name evidence="4" type="primary">LOC110732415</name>
</gene>
<dbReference type="Proteomes" id="UP000596660">
    <property type="component" value="Unplaced"/>
</dbReference>
<dbReference type="PROSITE" id="PS50297">
    <property type="entry name" value="ANK_REP_REGION"/>
    <property type="match status" value="2"/>
</dbReference>
<sequence length="278" mass="31238">MDKRLVQVCQAGNIEAFYALLDDEPHILNFIDDVLFTRTPLHLAVLARKPYFAREITSLRPSFITKIDRFGCSPIHLAAETGQVEMVRNLLEKLAPTKKELSKGKENRTPLHVAVISGKVEVVKFLVKYYPSCIMDTTTRNETALHLAVKNKQLGAFLVLLEQLKLVNQSQGNITMMGAVYASSFDKSKMTSDLLNCKDDEGNTILHLAIMMKQQQMVEALLNTCTNSAGTLQVDVNTLNGKNYNALDILLQFPLEQRDAKIEETLRRIGAKSYSKQH</sequence>
<dbReference type="EnsemblPlants" id="AUR62007163-RA">
    <property type="protein sequence ID" value="AUR62007163-RA:cds"/>
    <property type="gene ID" value="AUR62007163"/>
</dbReference>
<dbReference type="OrthoDB" id="674805at2759"/>
<dbReference type="InterPro" id="IPR002110">
    <property type="entry name" value="Ankyrin_rpt"/>
</dbReference>
<dbReference type="SMR" id="A0A803L5M4"/>
<dbReference type="PROSITE" id="PS50088">
    <property type="entry name" value="ANK_REPEAT"/>
    <property type="match status" value="2"/>
</dbReference>
<keyword evidence="5" id="KW-1185">Reference proteome</keyword>
<dbReference type="Pfam" id="PF00023">
    <property type="entry name" value="Ank"/>
    <property type="match status" value="1"/>
</dbReference>
<dbReference type="SMART" id="SM00248">
    <property type="entry name" value="ANK"/>
    <property type="match status" value="5"/>
</dbReference>
<keyword evidence="2 3" id="KW-0040">ANK repeat</keyword>
<evidence type="ECO:0000256" key="2">
    <source>
        <dbReference type="ARBA" id="ARBA00023043"/>
    </source>
</evidence>
<proteinExistence type="predicted"/>
<dbReference type="Gramene" id="AUR62007163-RA">
    <property type="protein sequence ID" value="AUR62007163-RA:cds"/>
    <property type="gene ID" value="AUR62007163"/>
</dbReference>
<dbReference type="SUPFAM" id="SSF48403">
    <property type="entry name" value="Ankyrin repeat"/>
    <property type="match status" value="1"/>
</dbReference>
<keyword evidence="1" id="KW-0677">Repeat</keyword>
<dbReference type="GeneID" id="110732415"/>
<evidence type="ECO:0000256" key="1">
    <source>
        <dbReference type="ARBA" id="ARBA00022737"/>
    </source>
</evidence>
<dbReference type="RefSeq" id="XP_021768048.1">
    <property type="nucleotide sequence ID" value="XM_021912356.1"/>
</dbReference>
<evidence type="ECO:0000313" key="4">
    <source>
        <dbReference type="EnsemblPlants" id="AUR62007163-RA:cds"/>
    </source>
</evidence>
<accession>A0A803L5M4</accession>
<feature type="repeat" description="ANK" evidence="3">
    <location>
        <begin position="70"/>
        <end position="93"/>
    </location>
</feature>
<dbReference type="InterPro" id="IPR036770">
    <property type="entry name" value="Ankyrin_rpt-contain_sf"/>
</dbReference>
<dbReference type="PANTHER" id="PTHR24186:SF37">
    <property type="entry name" value="PGG DOMAIN-CONTAINING PROTEIN"/>
    <property type="match status" value="1"/>
</dbReference>
<dbReference type="OMA" id="WIKRTMQ"/>
<dbReference type="KEGG" id="cqi:110732415"/>
<evidence type="ECO:0000256" key="3">
    <source>
        <dbReference type="PROSITE-ProRule" id="PRU00023"/>
    </source>
</evidence>
<dbReference type="GO" id="GO:0005886">
    <property type="term" value="C:plasma membrane"/>
    <property type="evidence" value="ECO:0007669"/>
    <property type="project" value="TreeGrafter"/>
</dbReference>
<reference evidence="4" key="2">
    <citation type="submission" date="2021-03" db="UniProtKB">
        <authorList>
            <consortium name="EnsemblPlants"/>
        </authorList>
    </citation>
    <scope>IDENTIFICATION</scope>
</reference>
<dbReference type="PANTHER" id="PTHR24186">
    <property type="entry name" value="PROTEIN PHOSPHATASE 1 REGULATORY SUBUNIT"/>
    <property type="match status" value="1"/>
</dbReference>
<reference evidence="4" key="1">
    <citation type="journal article" date="2017" name="Nature">
        <title>The genome of Chenopodium quinoa.</title>
        <authorList>
            <person name="Jarvis D.E."/>
            <person name="Ho Y.S."/>
            <person name="Lightfoot D.J."/>
            <person name="Schmoeckel S.M."/>
            <person name="Li B."/>
            <person name="Borm T.J.A."/>
            <person name="Ohyanagi H."/>
            <person name="Mineta K."/>
            <person name="Michell C.T."/>
            <person name="Saber N."/>
            <person name="Kharbatia N.M."/>
            <person name="Rupper R.R."/>
            <person name="Sharp A.R."/>
            <person name="Dally N."/>
            <person name="Boughton B.A."/>
            <person name="Woo Y.H."/>
            <person name="Gao G."/>
            <person name="Schijlen E.G.W.M."/>
            <person name="Guo X."/>
            <person name="Momin A.A."/>
            <person name="Negrao S."/>
            <person name="Al-Babili S."/>
            <person name="Gehring C."/>
            <person name="Roessner U."/>
            <person name="Jung C."/>
            <person name="Murphy K."/>
            <person name="Arold S.T."/>
            <person name="Gojobori T."/>
            <person name="van der Linden C.G."/>
            <person name="van Loo E.N."/>
            <person name="Jellen E.N."/>
            <person name="Maughan P.J."/>
            <person name="Tester M."/>
        </authorList>
    </citation>
    <scope>NUCLEOTIDE SEQUENCE [LARGE SCALE GENOMIC DNA]</scope>
    <source>
        <strain evidence="4">cv. PI 614886</strain>
    </source>
</reference>